<dbReference type="RefSeq" id="WP_142643192.1">
    <property type="nucleotide sequence ID" value="NZ_VDGI01000015.1"/>
</dbReference>
<gene>
    <name evidence="1" type="ORF">FG384_13810</name>
</gene>
<organism evidence="1 2">
    <name type="scientific">Psychrobacillus vulpis</name>
    <dbReference type="NCBI Taxonomy" id="2325572"/>
    <lineage>
        <taxon>Bacteria</taxon>
        <taxon>Bacillati</taxon>
        <taxon>Bacillota</taxon>
        <taxon>Bacilli</taxon>
        <taxon>Bacillales</taxon>
        <taxon>Bacillaceae</taxon>
        <taxon>Psychrobacillus</taxon>
    </lineage>
</organism>
<dbReference type="OrthoDB" id="2969807at2"/>
<name>A0A544TPG2_9BACI</name>
<protein>
    <submittedName>
        <fullName evidence="1">Uncharacterized protein</fullName>
    </submittedName>
</protein>
<evidence type="ECO:0000313" key="2">
    <source>
        <dbReference type="Proteomes" id="UP000316626"/>
    </source>
</evidence>
<accession>A0A544TPG2</accession>
<comment type="caution">
    <text evidence="1">The sequence shown here is derived from an EMBL/GenBank/DDBJ whole genome shotgun (WGS) entry which is preliminary data.</text>
</comment>
<sequence>MKKLFPLHASIMVENFSEIILDYEITILRLHENTLVCSYENFLLEIKADTLKIKSLSMEQLCLHVEELNHFKITRKENK</sequence>
<reference evidence="1 2" key="1">
    <citation type="submission" date="2019-06" db="EMBL/GenBank/DDBJ databases">
        <title>Psychrobacillus vulpis sp. nov., a new species isolated from feces of a red fox that inhabits in The Tablas de Daimiel Natural Park, Albacete, Spain.</title>
        <authorList>
            <person name="Rodriguez M."/>
            <person name="Reina J.C."/>
            <person name="Bejar V."/>
            <person name="Llamas I."/>
        </authorList>
    </citation>
    <scope>NUCLEOTIDE SEQUENCE [LARGE SCALE GENOMIC DNA]</scope>
    <source>
        <strain evidence="1 2">Z8</strain>
    </source>
</reference>
<dbReference type="EMBL" id="VDGI01000015">
    <property type="protein sequence ID" value="TQR19282.1"/>
    <property type="molecule type" value="Genomic_DNA"/>
</dbReference>
<evidence type="ECO:0000313" key="1">
    <source>
        <dbReference type="EMBL" id="TQR19282.1"/>
    </source>
</evidence>
<proteinExistence type="predicted"/>
<dbReference type="Proteomes" id="UP000316626">
    <property type="component" value="Unassembled WGS sequence"/>
</dbReference>
<keyword evidence="2" id="KW-1185">Reference proteome</keyword>
<dbReference type="AlphaFoldDB" id="A0A544TPG2"/>